<dbReference type="AlphaFoldDB" id="A0A6G0WLK1"/>
<evidence type="ECO:0000259" key="9">
    <source>
        <dbReference type="PROSITE" id="PS00022"/>
    </source>
</evidence>
<feature type="chain" id="PRO_5026340710" description="EGF-like domain-containing protein" evidence="8">
    <location>
        <begin position="16"/>
        <end position="748"/>
    </location>
</feature>
<evidence type="ECO:0000313" key="12">
    <source>
        <dbReference type="Proteomes" id="UP000481153"/>
    </source>
</evidence>
<dbReference type="PROSITE" id="PS00022">
    <property type="entry name" value="EGF_1"/>
    <property type="match status" value="1"/>
</dbReference>
<keyword evidence="7" id="KW-0812">Transmembrane</keyword>
<evidence type="ECO:0000313" key="11">
    <source>
        <dbReference type="EMBL" id="KAF0728154.1"/>
    </source>
</evidence>
<keyword evidence="12" id="KW-1185">Reference proteome</keyword>
<dbReference type="GO" id="GO:0071555">
    <property type="term" value="P:cell wall organization"/>
    <property type="evidence" value="ECO:0007669"/>
    <property type="project" value="UniProtKB-KW"/>
</dbReference>
<keyword evidence="4" id="KW-0325">Glycoprotein</keyword>
<evidence type="ECO:0000256" key="8">
    <source>
        <dbReference type="SAM" id="SignalP"/>
    </source>
</evidence>
<keyword evidence="3" id="KW-1015">Disulfide bond</keyword>
<comment type="caution">
    <text evidence="11">The sequence shown here is derived from an EMBL/GenBank/DDBJ whole genome shotgun (WGS) entry which is preliminary data.</text>
</comment>
<dbReference type="GO" id="GO:0005789">
    <property type="term" value="C:endoplasmic reticulum membrane"/>
    <property type="evidence" value="ECO:0007669"/>
    <property type="project" value="TreeGrafter"/>
</dbReference>
<evidence type="ECO:0000256" key="4">
    <source>
        <dbReference type="ARBA" id="ARBA00023180"/>
    </source>
</evidence>
<dbReference type="Pfam" id="PF03935">
    <property type="entry name" value="SKN1_KRE6_Sbg1"/>
    <property type="match status" value="3"/>
</dbReference>
<protein>
    <recommendedName>
        <fullName evidence="9 10">EGF-like domain-containing protein</fullName>
    </recommendedName>
</protein>
<keyword evidence="5" id="KW-0961">Cell wall biogenesis/degradation</keyword>
<evidence type="ECO:0000256" key="3">
    <source>
        <dbReference type="ARBA" id="ARBA00023157"/>
    </source>
</evidence>
<dbReference type="PANTHER" id="PTHR31361:SF1">
    <property type="entry name" value="BETA-GLUCAN SYNTHESIS-ASSOCIATED PROTEIN KRE6-RELATED"/>
    <property type="match status" value="1"/>
</dbReference>
<evidence type="ECO:0000256" key="1">
    <source>
        <dbReference type="ARBA" id="ARBA00004370"/>
    </source>
</evidence>
<dbReference type="InterPro" id="IPR000742">
    <property type="entry name" value="EGF"/>
</dbReference>
<keyword evidence="7" id="KW-1133">Transmembrane helix</keyword>
<dbReference type="InterPro" id="IPR013320">
    <property type="entry name" value="ConA-like_dom_sf"/>
</dbReference>
<dbReference type="SUPFAM" id="SSF49899">
    <property type="entry name" value="Concanavalin A-like lectins/glucanases"/>
    <property type="match status" value="1"/>
</dbReference>
<evidence type="ECO:0000256" key="2">
    <source>
        <dbReference type="ARBA" id="ARBA00023136"/>
    </source>
</evidence>
<dbReference type="EMBL" id="VJMJ01000181">
    <property type="protein sequence ID" value="KAF0728154.1"/>
    <property type="molecule type" value="Genomic_DNA"/>
</dbReference>
<dbReference type="PROSITE" id="PS01186">
    <property type="entry name" value="EGF_2"/>
    <property type="match status" value="1"/>
</dbReference>
<sequence>MQLFWVFLLVQAVQSIDYDYENYPAQSGVGIWVDVNTPAKAMTKLSTRGEKWELVMSDEFEIDGRTFEAGKDHLWTALDIPDGVNAALEYYNVSNVYTENGKLINRVDEGPVNISYFNQWLEKPAYEYGQMHYTGGMMQSWNKFCMQGGLIEVSAKLPGAINTAPDNVHKSVTTNPNAVGVLWRNGQQIKLTPRDTIKDIDYYPTWPGIWLLGNLGRALFTASTTRMWPWSYNECDPDLAPHQIISACNPDPGYGLNPNQGRGAPEIDILEGGGAAISSSIQVAPGMPDEYRRLPTKEPDFSFCVYGKGCKTPGANIPDAPTSAFAFRGHKSWYQDMKYAANDRCPSVPADMQAYEPVAAVRANPALLTANVFDKTQMSAARDANADLGLIDGKGTKHWGINYYGSCFPIANGYIGAFLCDPDSKNQKCASPRREGVTPTKQMDSFEYQMDAISVNWDISHDAYTTFYIYQVEWVMGPNGYVRWNLEDQPIYEIPSATMTTPPQAGPGKPRNPKKIMIEEPMYLIFNIALARAWGARPPNSDMGPCRGNATKPVPGTWEYNKSNNICDSFPMYMEIDYIRVYQDKSSMFIGCDPPTHPTKQWIEGHIKWYTDNKNPMIRVDGGATCNSDNDCVARGAGHPSGRCSQRRCVCVTGYGGPRCTKYLGSKTLDTSSPNYFGPQPVYPVVLTALVILGIAVTAYLRQRRLASVAQVNTSTTKTDQAEENQGEENLQAKTQRRFYAPSNLASS</sequence>
<name>A0A6G0WLK1_9STRA</name>
<keyword evidence="2 7" id="KW-0472">Membrane</keyword>
<dbReference type="PANTHER" id="PTHR31361">
    <property type="entry name" value="BETA-GLUCAN SYNTHESIS-ASSOCIATED PROTEIN KRE6-RELATED"/>
    <property type="match status" value="1"/>
</dbReference>
<feature type="signal peptide" evidence="8">
    <location>
        <begin position="1"/>
        <end position="15"/>
    </location>
</feature>
<accession>A0A6G0WLK1</accession>
<evidence type="ECO:0000259" key="10">
    <source>
        <dbReference type="PROSITE" id="PS01186"/>
    </source>
</evidence>
<keyword evidence="8" id="KW-0732">Signal</keyword>
<evidence type="ECO:0000256" key="7">
    <source>
        <dbReference type="SAM" id="Phobius"/>
    </source>
</evidence>
<dbReference type="GO" id="GO:0005886">
    <property type="term" value="C:plasma membrane"/>
    <property type="evidence" value="ECO:0007669"/>
    <property type="project" value="TreeGrafter"/>
</dbReference>
<dbReference type="GO" id="GO:0015926">
    <property type="term" value="F:glucosidase activity"/>
    <property type="evidence" value="ECO:0007669"/>
    <property type="project" value="TreeGrafter"/>
</dbReference>
<evidence type="ECO:0000256" key="5">
    <source>
        <dbReference type="ARBA" id="ARBA00023316"/>
    </source>
</evidence>
<dbReference type="InterPro" id="IPR005629">
    <property type="entry name" value="Skn1/Kre6/Sbg1"/>
</dbReference>
<feature type="region of interest" description="Disordered" evidence="6">
    <location>
        <begin position="711"/>
        <end position="736"/>
    </location>
</feature>
<reference evidence="11 12" key="1">
    <citation type="submission" date="2019-07" db="EMBL/GenBank/DDBJ databases">
        <title>Genomics analysis of Aphanomyces spp. identifies a new class of oomycete effector associated with host adaptation.</title>
        <authorList>
            <person name="Gaulin E."/>
        </authorList>
    </citation>
    <scope>NUCLEOTIDE SEQUENCE [LARGE SCALE GENOMIC DNA]</scope>
    <source>
        <strain evidence="11 12">ATCC 201684</strain>
    </source>
</reference>
<proteinExistence type="predicted"/>
<dbReference type="GO" id="GO:0006078">
    <property type="term" value="P:(1-&gt;6)-beta-D-glucan biosynthetic process"/>
    <property type="evidence" value="ECO:0007669"/>
    <property type="project" value="TreeGrafter"/>
</dbReference>
<feature type="transmembrane region" description="Helical" evidence="7">
    <location>
        <begin position="682"/>
        <end position="701"/>
    </location>
</feature>
<dbReference type="Gene3D" id="2.60.120.200">
    <property type="match status" value="2"/>
</dbReference>
<dbReference type="VEuPathDB" id="FungiDB:AeMF1_004220"/>
<gene>
    <name evidence="11" type="ORF">Ae201684_013980</name>
</gene>
<evidence type="ECO:0000256" key="6">
    <source>
        <dbReference type="SAM" id="MobiDB-lite"/>
    </source>
</evidence>
<organism evidence="11 12">
    <name type="scientific">Aphanomyces euteiches</name>
    <dbReference type="NCBI Taxonomy" id="100861"/>
    <lineage>
        <taxon>Eukaryota</taxon>
        <taxon>Sar</taxon>
        <taxon>Stramenopiles</taxon>
        <taxon>Oomycota</taxon>
        <taxon>Saprolegniomycetes</taxon>
        <taxon>Saprolegniales</taxon>
        <taxon>Verrucalvaceae</taxon>
        <taxon>Aphanomyces</taxon>
    </lineage>
</organism>
<dbReference type="Proteomes" id="UP000481153">
    <property type="component" value="Unassembled WGS sequence"/>
</dbReference>
<comment type="subcellular location">
    <subcellularLocation>
        <location evidence="1">Membrane</location>
    </subcellularLocation>
</comment>
<feature type="domain" description="EGF-like" evidence="9 10">
    <location>
        <begin position="649"/>
        <end position="660"/>
    </location>
</feature>